<sequence length="330" mass="37398">MKLLPYFLFLFLNVIYSQTNINEVVVLESDSEKSFLIAAQEGDLVSFNIKKIKGKKIADFTFSSLNDGNTVFSEDNFKSLKRSMAISEKSIYKLSFDNDSNKELTFSVQVNIDSQGRKPATIAYRTVYDTTYGPEKTELKEVSKLTTETIQKEQFYLNSKSNKLVKGGKDRVVFPVYLPENTREWFYVLTADRDKEAINKTAGTFSLASELSKYLDTEVSSISSAVTNLQAPPGAHICDVYLLNKEQAMLFRNNEDFTFSLDGTRENYKSGIIQVKEVPKEKYFIGIKNPDNLYGIHIGIEVVAIVETTKTIPVLIKTPEIHTQKVPYVE</sequence>
<evidence type="ECO:0000313" key="1">
    <source>
        <dbReference type="EMBL" id="MCF8713427.1"/>
    </source>
</evidence>
<dbReference type="EMBL" id="JAETXX010000001">
    <property type="protein sequence ID" value="MCF8713427.1"/>
    <property type="molecule type" value="Genomic_DNA"/>
</dbReference>
<keyword evidence="2" id="KW-1185">Reference proteome</keyword>
<comment type="caution">
    <text evidence="1">The sequence shown here is derived from an EMBL/GenBank/DDBJ whole genome shotgun (WGS) entry which is preliminary data.</text>
</comment>
<accession>A0ABS9IZ24</accession>
<evidence type="ECO:0000313" key="2">
    <source>
        <dbReference type="Proteomes" id="UP000829517"/>
    </source>
</evidence>
<reference evidence="1 2" key="1">
    <citation type="submission" date="2021-01" db="EMBL/GenBank/DDBJ databases">
        <title>Genome sequencing of Joostella atrarenae M1-2 (= KCTC 23194).</title>
        <authorList>
            <person name="Zakaria M.R."/>
            <person name="Lam M.Q."/>
            <person name="Chong C.S."/>
        </authorList>
    </citation>
    <scope>NUCLEOTIDE SEQUENCE [LARGE SCALE GENOMIC DNA]</scope>
    <source>
        <strain evidence="1 2">M1-2</strain>
    </source>
</reference>
<organism evidence="1 2">
    <name type="scientific">Joostella atrarenae</name>
    <dbReference type="NCBI Taxonomy" id="679257"/>
    <lineage>
        <taxon>Bacteria</taxon>
        <taxon>Pseudomonadati</taxon>
        <taxon>Bacteroidota</taxon>
        <taxon>Flavobacteriia</taxon>
        <taxon>Flavobacteriales</taxon>
        <taxon>Flavobacteriaceae</taxon>
        <taxon>Joostella</taxon>
    </lineage>
</organism>
<proteinExistence type="predicted"/>
<dbReference type="Proteomes" id="UP000829517">
    <property type="component" value="Unassembled WGS sequence"/>
</dbReference>
<name>A0ABS9IZ24_9FLAO</name>
<dbReference type="RefSeq" id="WP_236957398.1">
    <property type="nucleotide sequence ID" value="NZ_JAETXX010000001.1"/>
</dbReference>
<protein>
    <submittedName>
        <fullName evidence="1">Uncharacterized protein</fullName>
    </submittedName>
</protein>
<gene>
    <name evidence="1" type="ORF">JM658_01180</name>
</gene>